<keyword evidence="9" id="KW-0998">Cell outer membrane</keyword>
<evidence type="ECO:0000256" key="8">
    <source>
        <dbReference type="ARBA" id="ARBA00023136"/>
    </source>
</evidence>
<organism evidence="13 14">
    <name type="scientific">Paeniroseomonas aquatica</name>
    <dbReference type="NCBI Taxonomy" id="373043"/>
    <lineage>
        <taxon>Bacteria</taxon>
        <taxon>Pseudomonadati</taxon>
        <taxon>Pseudomonadota</taxon>
        <taxon>Alphaproteobacteria</taxon>
        <taxon>Acetobacterales</taxon>
        <taxon>Acetobacteraceae</taxon>
        <taxon>Paeniroseomonas</taxon>
    </lineage>
</organism>
<dbReference type="InterPro" id="IPR050330">
    <property type="entry name" value="Bact_OuterMem_StrucFunc"/>
</dbReference>
<dbReference type="SUPFAM" id="SSF56925">
    <property type="entry name" value="OMPA-like"/>
    <property type="match status" value="1"/>
</dbReference>
<evidence type="ECO:0000256" key="4">
    <source>
        <dbReference type="ARBA" id="ARBA00022692"/>
    </source>
</evidence>
<evidence type="ECO:0000256" key="7">
    <source>
        <dbReference type="ARBA" id="ARBA00023114"/>
    </source>
</evidence>
<dbReference type="InterPro" id="IPR006665">
    <property type="entry name" value="OmpA-like"/>
</dbReference>
<evidence type="ECO:0000256" key="11">
    <source>
        <dbReference type="SAM" id="SignalP"/>
    </source>
</evidence>
<dbReference type="PRINTS" id="PR01021">
    <property type="entry name" value="OMPADOMAIN"/>
</dbReference>
<evidence type="ECO:0000256" key="9">
    <source>
        <dbReference type="ARBA" id="ARBA00023237"/>
    </source>
</evidence>
<dbReference type="InterPro" id="IPR006664">
    <property type="entry name" value="OMP_bac"/>
</dbReference>
<comment type="caution">
    <text evidence="13">The sequence shown here is derived from an EMBL/GenBank/DDBJ whole genome shotgun (WGS) entry which is preliminary data.</text>
</comment>
<evidence type="ECO:0000256" key="3">
    <source>
        <dbReference type="ARBA" id="ARBA00022452"/>
    </source>
</evidence>
<keyword evidence="7" id="KW-0626">Porin</keyword>
<dbReference type="EMBL" id="JAUFPN010000170">
    <property type="protein sequence ID" value="MDN3566342.1"/>
    <property type="molecule type" value="Genomic_DNA"/>
</dbReference>
<evidence type="ECO:0000256" key="1">
    <source>
        <dbReference type="ARBA" id="ARBA00004571"/>
    </source>
</evidence>
<feature type="signal peptide" evidence="11">
    <location>
        <begin position="1"/>
        <end position="24"/>
    </location>
</feature>
<evidence type="ECO:0000256" key="2">
    <source>
        <dbReference type="ARBA" id="ARBA00022448"/>
    </source>
</evidence>
<feature type="chain" id="PRO_5046469937" evidence="11">
    <location>
        <begin position="25"/>
        <end position="359"/>
    </location>
</feature>
<dbReference type="Pfam" id="PF00691">
    <property type="entry name" value="OmpA"/>
    <property type="match status" value="1"/>
</dbReference>
<proteinExistence type="predicted"/>
<feature type="domain" description="OmpA-like" evidence="12">
    <location>
        <begin position="245"/>
        <end position="359"/>
    </location>
</feature>
<dbReference type="PANTHER" id="PTHR30329">
    <property type="entry name" value="STATOR ELEMENT OF FLAGELLAR MOTOR COMPLEX"/>
    <property type="match status" value="1"/>
</dbReference>
<protein>
    <submittedName>
        <fullName evidence="13">OmpA family protein</fullName>
    </submittedName>
</protein>
<keyword evidence="14" id="KW-1185">Reference proteome</keyword>
<evidence type="ECO:0000256" key="6">
    <source>
        <dbReference type="ARBA" id="ARBA00023065"/>
    </source>
</evidence>
<dbReference type="PANTHER" id="PTHR30329:SF21">
    <property type="entry name" value="LIPOPROTEIN YIAD-RELATED"/>
    <property type="match status" value="1"/>
</dbReference>
<sequence length="359" mass="38281">MTFRQTLLATALLAAAAFPATGSAQPVSGLYLGAGAGINNWKDNSSRGISIHDNDIGFAGVGSLGWGFGNGFRAEVEGNYRNHEIRTLVLPNRLLGHSGYVERYGVMANALFDFDLSSFGIAPAVYMPYLGGGAGYAWTDVSKARLQGAGTSTYAVDDTAGSFAYQAIVGGAFGLAPGLAMTVEYRYFNVLSPSLEISRTSGPAQANVPGKWKPEGENHSLLLGLRYAFNPPAPPPAVAEAPVAPPPPTVARSYLVFFDWDRAELTERARQIIAEAAGNARRLAATRIDVAGHADRSGTPAYNQRLSERRAQVVASELERQGVQRSEIGITAFGESRPLVPTADGVREPQNRRVEIVVR</sequence>
<dbReference type="CDD" id="cd07185">
    <property type="entry name" value="OmpA_C-like"/>
    <property type="match status" value="1"/>
</dbReference>
<evidence type="ECO:0000313" key="14">
    <source>
        <dbReference type="Proteomes" id="UP001529369"/>
    </source>
</evidence>
<dbReference type="Proteomes" id="UP001529369">
    <property type="component" value="Unassembled WGS sequence"/>
</dbReference>
<dbReference type="InterPro" id="IPR027385">
    <property type="entry name" value="Beta-barrel_OMP"/>
</dbReference>
<evidence type="ECO:0000313" key="13">
    <source>
        <dbReference type="EMBL" id="MDN3566342.1"/>
    </source>
</evidence>
<dbReference type="PROSITE" id="PS51123">
    <property type="entry name" value="OMPA_2"/>
    <property type="match status" value="1"/>
</dbReference>
<keyword evidence="8 10" id="KW-0472">Membrane</keyword>
<keyword evidence="5 11" id="KW-0732">Signal</keyword>
<evidence type="ECO:0000259" key="12">
    <source>
        <dbReference type="PROSITE" id="PS51123"/>
    </source>
</evidence>
<dbReference type="Gene3D" id="3.30.1330.60">
    <property type="entry name" value="OmpA-like domain"/>
    <property type="match status" value="1"/>
</dbReference>
<dbReference type="SUPFAM" id="SSF103088">
    <property type="entry name" value="OmpA-like"/>
    <property type="match status" value="1"/>
</dbReference>
<accession>A0ABT8A954</accession>
<keyword evidence="2" id="KW-0813">Transport</keyword>
<evidence type="ECO:0000256" key="10">
    <source>
        <dbReference type="PROSITE-ProRule" id="PRU00473"/>
    </source>
</evidence>
<dbReference type="InterPro" id="IPR011250">
    <property type="entry name" value="OMP/PagP_B-barrel"/>
</dbReference>
<keyword evidence="3" id="KW-1134">Transmembrane beta strand</keyword>
<reference evidence="14" key="1">
    <citation type="journal article" date="2019" name="Int. J. Syst. Evol. Microbiol.">
        <title>The Global Catalogue of Microorganisms (GCM) 10K type strain sequencing project: providing services to taxonomists for standard genome sequencing and annotation.</title>
        <authorList>
            <consortium name="The Broad Institute Genomics Platform"/>
            <consortium name="The Broad Institute Genome Sequencing Center for Infectious Disease"/>
            <person name="Wu L."/>
            <person name="Ma J."/>
        </authorList>
    </citation>
    <scope>NUCLEOTIDE SEQUENCE [LARGE SCALE GENOMIC DNA]</scope>
    <source>
        <strain evidence="14">CECT 7131</strain>
    </source>
</reference>
<comment type="subcellular location">
    <subcellularLocation>
        <location evidence="1">Cell outer membrane</location>
        <topology evidence="1">Multi-pass membrane protein</topology>
    </subcellularLocation>
</comment>
<dbReference type="InterPro" id="IPR036737">
    <property type="entry name" value="OmpA-like_sf"/>
</dbReference>
<gene>
    <name evidence="13" type="ORF">QWZ14_18375</name>
</gene>
<keyword evidence="6" id="KW-0406">Ion transport</keyword>
<name>A0ABT8A954_9PROT</name>
<dbReference type="RefSeq" id="WP_290318259.1">
    <property type="nucleotide sequence ID" value="NZ_JAUFPN010000170.1"/>
</dbReference>
<dbReference type="Gene3D" id="2.40.160.20">
    <property type="match status" value="1"/>
</dbReference>
<dbReference type="Pfam" id="PF13505">
    <property type="entry name" value="OMP_b-brl"/>
    <property type="match status" value="1"/>
</dbReference>
<keyword evidence="4" id="KW-0812">Transmembrane</keyword>
<evidence type="ECO:0000256" key="5">
    <source>
        <dbReference type="ARBA" id="ARBA00022729"/>
    </source>
</evidence>